<proteinExistence type="predicted"/>
<dbReference type="KEGG" id="vg:80535613"/>
<dbReference type="RefSeq" id="YP_010797635.1">
    <property type="nucleotide sequence ID" value="NC_076232.1"/>
</dbReference>
<dbReference type="EMBL" id="MG969167">
    <property type="protein sequence ID" value="AYP97916.1"/>
    <property type="molecule type" value="Genomic_DNA"/>
</dbReference>
<name>A0A3G3E619_9VIRU</name>
<evidence type="ECO:0000313" key="3">
    <source>
        <dbReference type="Proteomes" id="UP000679071"/>
    </source>
</evidence>
<reference evidence="3" key="1">
    <citation type="submission" date="2018-02" db="EMBL/GenBank/DDBJ databases">
        <title>A New Nudivirus from Drosophila melanogaster.</title>
        <authorList>
            <consortium name="DrosEU"/>
            <person name="Obbard D.J."/>
            <person name="Staubach F."/>
            <person name="Betancourt A."/>
        </authorList>
    </citation>
    <scope>NUCLEOTIDE SEQUENCE [LARGE SCALE GENOMIC DNA]</scope>
</reference>
<keyword evidence="3" id="KW-1185">Reference proteome</keyword>
<feature type="compositionally biased region" description="Acidic residues" evidence="1">
    <location>
        <begin position="78"/>
        <end position="91"/>
    </location>
</feature>
<dbReference type="Proteomes" id="UP000679071">
    <property type="component" value="Segment"/>
</dbReference>
<dbReference type="GeneID" id="80535613"/>
<evidence type="ECO:0000313" key="2">
    <source>
        <dbReference type="EMBL" id="AYP97916.1"/>
    </source>
</evidence>
<accession>A0A3G3E619</accession>
<evidence type="ECO:0000256" key="1">
    <source>
        <dbReference type="SAM" id="MobiDB-lite"/>
    </source>
</evidence>
<organism evidence="2 3">
    <name type="scientific">Mauternbach virus</name>
    <dbReference type="NCBI Taxonomy" id="2486603"/>
    <lineage>
        <taxon>Viruses</taxon>
        <taxon>Viruses incertae sedis</taxon>
        <taxon>Naldaviricetes</taxon>
        <taxon>Lefavirales</taxon>
        <taxon>Nudiviridae</taxon>
        <taxon>Alphanudivirus</taxon>
        <taxon>Alphanudivirus quartudromelanogasteris</taxon>
    </lineage>
</organism>
<feature type="region of interest" description="Disordered" evidence="1">
    <location>
        <begin position="64"/>
        <end position="105"/>
    </location>
</feature>
<protein>
    <submittedName>
        <fullName evidence="2">GrBNV gp13-like protein-like protein</fullName>
    </submittedName>
</protein>
<sequence>MSENQKRSLIERTLYPSKRKLGVDRFSRNIRKNGRKSKIDDSKDLNRKINLKASVNKYRFATGSANTKVPDNDNYTNVDDDDNDDDDEDDNNNNTNDEYVDDDTDAVAVTNRNENEDCDENFECDDDDDDCDDGCDDDDDMRNNGNRQTSGFNIMHDTRDGQPSLSHSILANNRNAIGNELPSVIKLPGGSAMPMAIKNVSTNMGEVPIEYVKYIRDYMDILFSSVAFEANSLIQMDKMESILAVPGIVNAILEYNNISFINIKYCKTTIDLFEPIWYSYNIAKSELILYFNDALYDRFCMESDDKPVLFTSGVIPIDLLNPYENDPNHDTIDSAMIHAAIAADHVAQHIISDIYQPNKPQCASIHDKFTDYGTTLTSIFFIEQNSISMPKREYNNYMTMTMNYPTMMNNNNYGSLNSTQNLLNTFLTPQQNSNHLNQQPAQACNDNNSMPTFRYTV</sequence>